<dbReference type="PANTHER" id="PTHR36435:SF1">
    <property type="entry name" value="CAAX AMINO TERMINAL PROTEASE FAMILY PROTEIN"/>
    <property type="match status" value="1"/>
</dbReference>
<dbReference type="Proteomes" id="UP000040576">
    <property type="component" value="Unassembled WGS sequence"/>
</dbReference>
<dbReference type="InterPro" id="IPR052710">
    <property type="entry name" value="CAAX_protease"/>
</dbReference>
<feature type="transmembrane region" description="Helical" evidence="1">
    <location>
        <begin position="130"/>
        <end position="155"/>
    </location>
</feature>
<reference evidence="3 4" key="1">
    <citation type="submission" date="2014-07" db="EMBL/GenBank/DDBJ databases">
        <authorList>
            <person name="Wibberg Daniel"/>
        </authorList>
    </citation>
    <scope>NUCLEOTIDE SEQUENCE [LARGE SCALE GENOMIC DNA]</scope>
</reference>
<evidence type="ECO:0000313" key="3">
    <source>
        <dbReference type="EMBL" id="CEE00502.1"/>
    </source>
</evidence>
<keyword evidence="1" id="KW-0812">Transmembrane</keyword>
<feature type="domain" description="CAAX prenyl protease 2/Lysostaphin resistance protein A-like" evidence="2">
    <location>
        <begin position="129"/>
        <end position="217"/>
    </location>
</feature>
<dbReference type="AlphaFoldDB" id="A0A090IS56"/>
<dbReference type="Pfam" id="PF02517">
    <property type="entry name" value="Rce1-like"/>
    <property type="match status" value="1"/>
</dbReference>
<dbReference type="EMBL" id="CCRF01000022">
    <property type="protein sequence ID" value="CEE00502.1"/>
    <property type="molecule type" value="Genomic_DNA"/>
</dbReference>
<proteinExistence type="predicted"/>
<evidence type="ECO:0000259" key="2">
    <source>
        <dbReference type="Pfam" id="PF02517"/>
    </source>
</evidence>
<dbReference type="InterPro" id="IPR003675">
    <property type="entry name" value="Rce1/LyrA-like_dom"/>
</dbReference>
<dbReference type="GO" id="GO:0080120">
    <property type="term" value="P:CAAX-box protein maturation"/>
    <property type="evidence" value="ECO:0007669"/>
    <property type="project" value="UniProtKB-ARBA"/>
</dbReference>
<gene>
    <name evidence="3" type="ORF">BT1A1_0647</name>
</gene>
<evidence type="ECO:0000313" key="4">
    <source>
        <dbReference type="Proteomes" id="UP000040576"/>
    </source>
</evidence>
<name>A0A090IS56_9BACI</name>
<keyword evidence="4" id="KW-1185">Reference proteome</keyword>
<protein>
    <recommendedName>
        <fullName evidence="2">CAAX prenyl protease 2/Lysostaphin resistance protein A-like domain-containing protein</fullName>
    </recommendedName>
</protein>
<feature type="transmembrane region" description="Helical" evidence="1">
    <location>
        <begin position="161"/>
        <end position="180"/>
    </location>
</feature>
<evidence type="ECO:0000256" key="1">
    <source>
        <dbReference type="SAM" id="Phobius"/>
    </source>
</evidence>
<keyword evidence="1" id="KW-1133">Transmembrane helix</keyword>
<feature type="transmembrane region" description="Helical" evidence="1">
    <location>
        <begin position="34"/>
        <end position="55"/>
    </location>
</feature>
<dbReference type="PANTHER" id="PTHR36435">
    <property type="entry name" value="SLR1288 PROTEIN"/>
    <property type="match status" value="1"/>
</dbReference>
<sequence length="229" mass="26736">MLFLTFFLLFIVVGYPIWDYFYMKKINSNQFVRWRLYSEIMFVQWGLVIILLIFWSSTDRKIHDLFIYTEPFLKFDTETLVSAAIGVIVSILIIALIFRFSKSAKEKVSEAHQDESIQFLIPKTPVERFLFFWVSVTAGVCEEIIFRGLMLYYFSHLPFDLSIFAIGLISSLLFGIVHLYQGWKGVLQTAYLGAILFFLYVGTGTLWVPIVLHFLIDVKFVFLPNKESV</sequence>
<feature type="transmembrane region" description="Helical" evidence="1">
    <location>
        <begin position="80"/>
        <end position="98"/>
    </location>
</feature>
<keyword evidence="1" id="KW-0472">Membrane</keyword>
<dbReference type="GO" id="GO:0004175">
    <property type="term" value="F:endopeptidase activity"/>
    <property type="evidence" value="ECO:0007669"/>
    <property type="project" value="UniProtKB-ARBA"/>
</dbReference>
<organism evidence="3 4">
    <name type="scientific">Caldibacillus thermoamylovorans</name>
    <dbReference type="NCBI Taxonomy" id="35841"/>
    <lineage>
        <taxon>Bacteria</taxon>
        <taxon>Bacillati</taxon>
        <taxon>Bacillota</taxon>
        <taxon>Bacilli</taxon>
        <taxon>Bacillales</taxon>
        <taxon>Bacillaceae</taxon>
        <taxon>Caldibacillus</taxon>
    </lineage>
</organism>
<feature type="transmembrane region" description="Helical" evidence="1">
    <location>
        <begin position="6"/>
        <end position="22"/>
    </location>
</feature>
<accession>A0A090IS56</accession>
<feature type="transmembrane region" description="Helical" evidence="1">
    <location>
        <begin position="192"/>
        <end position="216"/>
    </location>
</feature>